<gene>
    <name evidence="1" type="ORF">G2W53_043923</name>
</gene>
<reference evidence="1" key="1">
    <citation type="submission" date="2020-09" db="EMBL/GenBank/DDBJ databases">
        <title>Genome-Enabled Discovery of Anthraquinone Biosynthesis in Senna tora.</title>
        <authorList>
            <person name="Kang S.-H."/>
            <person name="Pandey R.P."/>
            <person name="Lee C.-M."/>
            <person name="Sim J.-S."/>
            <person name="Jeong J.-T."/>
            <person name="Choi B.-S."/>
            <person name="Jung M."/>
            <person name="Ginzburg D."/>
            <person name="Zhao K."/>
            <person name="Won S.Y."/>
            <person name="Oh T.-J."/>
            <person name="Yu Y."/>
            <person name="Kim N.-H."/>
            <person name="Lee O.R."/>
            <person name="Lee T.-H."/>
            <person name="Bashyal P."/>
            <person name="Kim T.-S."/>
            <person name="Lee W.-H."/>
            <person name="Kawkins C."/>
            <person name="Kim C.-K."/>
            <person name="Kim J.S."/>
            <person name="Ahn B.O."/>
            <person name="Rhee S.Y."/>
            <person name="Sohng J.K."/>
        </authorList>
    </citation>
    <scope>NUCLEOTIDE SEQUENCE</scope>
    <source>
        <tissue evidence="1">Leaf</tissue>
    </source>
</reference>
<protein>
    <submittedName>
        <fullName evidence="1">Uncharacterized protein</fullName>
    </submittedName>
</protein>
<evidence type="ECO:0000313" key="2">
    <source>
        <dbReference type="Proteomes" id="UP000634136"/>
    </source>
</evidence>
<dbReference type="EMBL" id="JAAIUW010000013">
    <property type="protein sequence ID" value="KAF7804812.1"/>
    <property type="molecule type" value="Genomic_DNA"/>
</dbReference>
<sequence length="27" mass="2852">MANAYRCTVSCAPSFSPLSSFSVNIAQ</sequence>
<dbReference type="AlphaFoldDB" id="A0A834SPN8"/>
<name>A0A834SPN8_9FABA</name>
<comment type="caution">
    <text evidence="1">The sequence shown here is derived from an EMBL/GenBank/DDBJ whole genome shotgun (WGS) entry which is preliminary data.</text>
</comment>
<keyword evidence="2" id="KW-1185">Reference proteome</keyword>
<organism evidence="1 2">
    <name type="scientific">Senna tora</name>
    <dbReference type="NCBI Taxonomy" id="362788"/>
    <lineage>
        <taxon>Eukaryota</taxon>
        <taxon>Viridiplantae</taxon>
        <taxon>Streptophyta</taxon>
        <taxon>Embryophyta</taxon>
        <taxon>Tracheophyta</taxon>
        <taxon>Spermatophyta</taxon>
        <taxon>Magnoliopsida</taxon>
        <taxon>eudicotyledons</taxon>
        <taxon>Gunneridae</taxon>
        <taxon>Pentapetalae</taxon>
        <taxon>rosids</taxon>
        <taxon>fabids</taxon>
        <taxon>Fabales</taxon>
        <taxon>Fabaceae</taxon>
        <taxon>Caesalpinioideae</taxon>
        <taxon>Cassia clade</taxon>
        <taxon>Senna</taxon>
    </lineage>
</organism>
<proteinExistence type="predicted"/>
<dbReference type="Proteomes" id="UP000634136">
    <property type="component" value="Unassembled WGS sequence"/>
</dbReference>
<evidence type="ECO:0000313" key="1">
    <source>
        <dbReference type="EMBL" id="KAF7804812.1"/>
    </source>
</evidence>
<accession>A0A834SPN8</accession>